<accession>I7G975</accession>
<evidence type="ECO:0000313" key="1">
    <source>
        <dbReference type="EMBL" id="BAE91329.1"/>
    </source>
</evidence>
<protein>
    <submittedName>
        <fullName evidence="1">Macaca fascicularis brain cDNA clone: QtrA-15754, similar to human tuberous sclerosis 1 (TSC1), mRNA, RefSeq: NM_000368.2</fullName>
    </submittedName>
</protein>
<dbReference type="EMBL" id="AB174267">
    <property type="protein sequence ID" value="BAE91329.1"/>
    <property type="molecule type" value="mRNA"/>
</dbReference>
<dbReference type="AlphaFoldDB" id="I7G975"/>
<organism evidence="1">
    <name type="scientific">Macaca fascicularis</name>
    <name type="common">Crab-eating macaque</name>
    <name type="synonym">Cynomolgus monkey</name>
    <dbReference type="NCBI Taxonomy" id="9541"/>
    <lineage>
        <taxon>Eukaryota</taxon>
        <taxon>Metazoa</taxon>
        <taxon>Chordata</taxon>
        <taxon>Craniata</taxon>
        <taxon>Vertebrata</taxon>
        <taxon>Euteleostomi</taxon>
        <taxon>Mammalia</taxon>
        <taxon>Eutheria</taxon>
        <taxon>Euarchontoglires</taxon>
        <taxon>Primates</taxon>
        <taxon>Haplorrhini</taxon>
        <taxon>Catarrhini</taxon>
        <taxon>Cercopithecidae</taxon>
        <taxon>Cercopithecinae</taxon>
        <taxon>Macaca</taxon>
    </lineage>
</organism>
<proteinExistence type="evidence at transcript level"/>
<reference evidence="1" key="1">
    <citation type="journal article" date="2007" name="PLoS Biol.">
        <title>Rate of evolution in brain-expressed genes in humans and other primates.</title>
        <authorList>
            <person name="Wang H.-Y."/>
            <person name="Chien H.-C."/>
            <person name="Osada N."/>
            <person name="Hashimoto K."/>
            <person name="Sugano S."/>
            <person name="Gojobori T."/>
            <person name="Chou C.-K."/>
            <person name="Tsai S.-F."/>
            <person name="Wu C.-I."/>
            <person name="Shen C.-K.J."/>
        </authorList>
    </citation>
    <scope>NUCLEOTIDE SEQUENCE</scope>
</reference>
<name>I7G975_MACFA</name>
<sequence length="78" mass="8868">MPHMTWVKAEQQGTKLQTLGPSPFATAHVVSGIVVEKEKTLAVVQRRMYKMVLGMKGSVRPRRLRLAVKNRRLGMCFM</sequence>